<keyword evidence="4" id="KW-0812">Transmembrane</keyword>
<proteinExistence type="predicted"/>
<evidence type="ECO:0000256" key="4">
    <source>
        <dbReference type="SAM" id="Phobius"/>
    </source>
</evidence>
<keyword evidence="6" id="KW-1185">Reference proteome</keyword>
<dbReference type="PANTHER" id="PTHR24369">
    <property type="entry name" value="ANTIGEN BSP, PUTATIVE-RELATED"/>
    <property type="match status" value="1"/>
</dbReference>
<dbReference type="Proteomes" id="UP000683360">
    <property type="component" value="Unassembled WGS sequence"/>
</dbReference>
<dbReference type="InterPro" id="IPR050541">
    <property type="entry name" value="LRR_TM_domain-containing"/>
</dbReference>
<keyword evidence="1" id="KW-0433">Leucine-rich repeat</keyword>
<protein>
    <submittedName>
        <fullName evidence="5">Uncharacterized protein</fullName>
    </submittedName>
</protein>
<dbReference type="EMBL" id="CAJPWZ010001405">
    <property type="protein sequence ID" value="CAG2214360.1"/>
    <property type="molecule type" value="Genomic_DNA"/>
</dbReference>
<feature type="transmembrane region" description="Helical" evidence="4">
    <location>
        <begin position="20"/>
        <end position="45"/>
    </location>
</feature>
<evidence type="ECO:0000256" key="1">
    <source>
        <dbReference type="ARBA" id="ARBA00022614"/>
    </source>
</evidence>
<comment type="caution">
    <text evidence="5">The sequence shown here is derived from an EMBL/GenBank/DDBJ whole genome shotgun (WGS) entry which is preliminary data.</text>
</comment>
<keyword evidence="3" id="KW-0677">Repeat</keyword>
<dbReference type="Gene3D" id="3.80.10.10">
    <property type="entry name" value="Ribonuclease Inhibitor"/>
    <property type="match status" value="1"/>
</dbReference>
<dbReference type="AlphaFoldDB" id="A0A8S3S575"/>
<accession>A0A8S3S575</accession>
<dbReference type="PANTHER" id="PTHR24369:SF210">
    <property type="entry name" value="CHAOPTIN-RELATED"/>
    <property type="match status" value="1"/>
</dbReference>
<evidence type="ECO:0000313" key="5">
    <source>
        <dbReference type="EMBL" id="CAG2214360.1"/>
    </source>
</evidence>
<gene>
    <name evidence="5" type="ORF">MEDL_28071</name>
</gene>
<organism evidence="5 6">
    <name type="scientific">Mytilus edulis</name>
    <name type="common">Blue mussel</name>
    <dbReference type="NCBI Taxonomy" id="6550"/>
    <lineage>
        <taxon>Eukaryota</taxon>
        <taxon>Metazoa</taxon>
        <taxon>Spiralia</taxon>
        <taxon>Lophotrochozoa</taxon>
        <taxon>Mollusca</taxon>
        <taxon>Bivalvia</taxon>
        <taxon>Autobranchia</taxon>
        <taxon>Pteriomorphia</taxon>
        <taxon>Mytilida</taxon>
        <taxon>Mytiloidea</taxon>
        <taxon>Mytilidae</taxon>
        <taxon>Mytilinae</taxon>
        <taxon>Mytilus</taxon>
    </lineage>
</organism>
<dbReference type="SUPFAM" id="SSF52058">
    <property type="entry name" value="L domain-like"/>
    <property type="match status" value="1"/>
</dbReference>
<name>A0A8S3S575_MYTED</name>
<evidence type="ECO:0000256" key="2">
    <source>
        <dbReference type="ARBA" id="ARBA00022729"/>
    </source>
</evidence>
<keyword evidence="4" id="KW-0472">Membrane</keyword>
<dbReference type="GO" id="GO:0005886">
    <property type="term" value="C:plasma membrane"/>
    <property type="evidence" value="ECO:0007669"/>
    <property type="project" value="TreeGrafter"/>
</dbReference>
<keyword evidence="2" id="KW-0732">Signal</keyword>
<reference evidence="5" key="1">
    <citation type="submission" date="2021-03" db="EMBL/GenBank/DDBJ databases">
        <authorList>
            <person name="Bekaert M."/>
        </authorList>
    </citation>
    <scope>NUCLEOTIDE SEQUENCE</scope>
</reference>
<sequence>MTFKETNTSRFYHYLTNSIYLLCTLLFGTIHFSLTTMMLLFLVFIPSTVQTITTTCPSQCVCNEEKHYAKCTNLLVIPVLPSYVTSLDFSGNFIYHLKRSTLATLKSLKLENLSLANDNILHASSDSLNNLLYLRSLDLSQNPLNLSVAVTAIMSIRSAHCFL</sequence>
<dbReference type="InterPro" id="IPR032675">
    <property type="entry name" value="LRR_dom_sf"/>
</dbReference>
<evidence type="ECO:0000313" key="6">
    <source>
        <dbReference type="Proteomes" id="UP000683360"/>
    </source>
</evidence>
<evidence type="ECO:0000256" key="3">
    <source>
        <dbReference type="ARBA" id="ARBA00022737"/>
    </source>
</evidence>
<keyword evidence="4" id="KW-1133">Transmembrane helix</keyword>